<feature type="region of interest" description="Disordered" evidence="1">
    <location>
        <begin position="274"/>
        <end position="359"/>
    </location>
</feature>
<reference evidence="3 4" key="1">
    <citation type="submission" date="2023-11" db="EMBL/GenBank/DDBJ databases">
        <title>Draft genome sequence and annotation of the polyextremotolerant black yeast-like fungus Aureobasidium pullulans NRRL 62042.</title>
        <authorList>
            <person name="Dielentheis-Frenken M.R.E."/>
            <person name="Wibberg D."/>
            <person name="Blank L.M."/>
            <person name="Tiso T."/>
        </authorList>
    </citation>
    <scope>NUCLEOTIDE SEQUENCE [LARGE SCALE GENOMIC DNA]</scope>
    <source>
        <strain evidence="3 4">NRRL 62042</strain>
    </source>
</reference>
<evidence type="ECO:0008006" key="5">
    <source>
        <dbReference type="Google" id="ProtNLM"/>
    </source>
</evidence>
<evidence type="ECO:0000313" key="4">
    <source>
        <dbReference type="Proteomes" id="UP001341245"/>
    </source>
</evidence>
<sequence length="431" mass="48866">MSYEDSLSSQYLTSSISSLSSARAQSSQIARTYRQAAQLFLTRRLYEALSTIDPIISPEAPDSPLQQDEQIDRHAAPVAFASKTSRVKVWSFYLTLLNAIIELGAEEGKLVFGSAKWRELASYARQGTIWDLVVKHGYQGNEGAVDAEVVVNLATLLLAHMPSQKLNQQRFETYLSALSNPSFDIAAHLEASQQSMRNSSHHNGTSTPRDLNTRLKLLELYTLHVLPQNDEWDYARDFISMSEVLDDERRDAFLQALHTLKEEKALDGIREKELQRRQDEEMQQRRLEDERRRKEEARAEQEKRRRETDERSRPAGSQNRTPSNSSNNNSRAGQTNRNPPAARAKAPQKKATPSSPRVNRSIFATMQAAVLNAGRSVSQNPMMLLRFVLFLMAFTLAFARRDVRDRVKRSLQGGLDKVQRTIGMGVKVSYI</sequence>
<evidence type="ECO:0000256" key="1">
    <source>
        <dbReference type="SAM" id="MobiDB-lite"/>
    </source>
</evidence>
<keyword evidence="4" id="KW-1185">Reference proteome</keyword>
<dbReference type="Proteomes" id="UP001341245">
    <property type="component" value="Unassembled WGS sequence"/>
</dbReference>
<dbReference type="EMBL" id="JASGXD010000001">
    <property type="protein sequence ID" value="KAK6008763.1"/>
    <property type="molecule type" value="Genomic_DNA"/>
</dbReference>
<protein>
    <recommendedName>
        <fullName evidence="5">Peroxin 26</fullName>
    </recommendedName>
</protein>
<name>A0ABR0TWE3_AURPU</name>
<keyword evidence="2" id="KW-0472">Membrane</keyword>
<keyword evidence="2" id="KW-0812">Transmembrane</keyword>
<organism evidence="3 4">
    <name type="scientific">Aureobasidium pullulans</name>
    <name type="common">Black yeast</name>
    <name type="synonym">Pullularia pullulans</name>
    <dbReference type="NCBI Taxonomy" id="5580"/>
    <lineage>
        <taxon>Eukaryota</taxon>
        <taxon>Fungi</taxon>
        <taxon>Dikarya</taxon>
        <taxon>Ascomycota</taxon>
        <taxon>Pezizomycotina</taxon>
        <taxon>Dothideomycetes</taxon>
        <taxon>Dothideomycetidae</taxon>
        <taxon>Dothideales</taxon>
        <taxon>Saccotheciaceae</taxon>
        <taxon>Aureobasidium</taxon>
    </lineage>
</organism>
<keyword evidence="2" id="KW-1133">Transmembrane helix</keyword>
<evidence type="ECO:0000256" key="2">
    <source>
        <dbReference type="SAM" id="Phobius"/>
    </source>
</evidence>
<feature type="transmembrane region" description="Helical" evidence="2">
    <location>
        <begin position="382"/>
        <end position="399"/>
    </location>
</feature>
<feature type="compositionally biased region" description="Basic and acidic residues" evidence="1">
    <location>
        <begin position="274"/>
        <end position="313"/>
    </location>
</feature>
<feature type="compositionally biased region" description="Low complexity" evidence="1">
    <location>
        <begin position="339"/>
        <end position="351"/>
    </location>
</feature>
<comment type="caution">
    <text evidence="3">The sequence shown here is derived from an EMBL/GenBank/DDBJ whole genome shotgun (WGS) entry which is preliminary data.</text>
</comment>
<proteinExistence type="predicted"/>
<gene>
    <name evidence="3" type="ORF">QM012_000666</name>
</gene>
<accession>A0ABR0TWE3</accession>
<evidence type="ECO:0000313" key="3">
    <source>
        <dbReference type="EMBL" id="KAK6008763.1"/>
    </source>
</evidence>